<proteinExistence type="predicted"/>
<dbReference type="Proteomes" id="UP000825890">
    <property type="component" value="Unassembled WGS sequence"/>
</dbReference>
<dbReference type="EMBL" id="BOLY01000006">
    <property type="protein sequence ID" value="GIZ46180.1"/>
    <property type="molecule type" value="Genomic_DNA"/>
</dbReference>
<comment type="caution">
    <text evidence="1">The sequence shown here is derived from an EMBL/GenBank/DDBJ whole genome shotgun (WGS) entry which is preliminary data.</text>
</comment>
<evidence type="ECO:0008006" key="3">
    <source>
        <dbReference type="Google" id="ProtNLM"/>
    </source>
</evidence>
<dbReference type="Gene3D" id="3.40.50.720">
    <property type="entry name" value="NAD(P)-binding Rossmann-like Domain"/>
    <property type="match status" value="1"/>
</dbReference>
<reference evidence="1 2" key="1">
    <citation type="submission" date="2021-01" db="EMBL/GenBank/DDBJ databases">
        <title>Cercospora kikuchii MAFF 305040 whole genome shotgun sequence.</title>
        <authorList>
            <person name="Kashiwa T."/>
            <person name="Suzuki T."/>
        </authorList>
    </citation>
    <scope>NUCLEOTIDE SEQUENCE [LARGE SCALE GENOMIC DNA]</scope>
    <source>
        <strain evidence="1 2">MAFF 305040</strain>
    </source>
</reference>
<dbReference type="OrthoDB" id="5399006at2759"/>
<dbReference type="GeneID" id="68294893"/>
<dbReference type="SUPFAM" id="SSF51735">
    <property type="entry name" value="NAD(P)-binding Rossmann-fold domains"/>
    <property type="match status" value="1"/>
</dbReference>
<dbReference type="AlphaFoldDB" id="A0A9P3CUX7"/>
<evidence type="ECO:0000313" key="1">
    <source>
        <dbReference type="EMBL" id="GIZ46180.1"/>
    </source>
</evidence>
<name>A0A9P3CUX7_9PEZI</name>
<organism evidence="1 2">
    <name type="scientific">Cercospora kikuchii</name>
    <dbReference type="NCBI Taxonomy" id="84275"/>
    <lineage>
        <taxon>Eukaryota</taxon>
        <taxon>Fungi</taxon>
        <taxon>Dikarya</taxon>
        <taxon>Ascomycota</taxon>
        <taxon>Pezizomycotina</taxon>
        <taxon>Dothideomycetes</taxon>
        <taxon>Dothideomycetidae</taxon>
        <taxon>Mycosphaerellales</taxon>
        <taxon>Mycosphaerellaceae</taxon>
        <taxon>Cercospora</taxon>
    </lineage>
</organism>
<gene>
    <name evidence="1" type="ORF">CKM354_000931800</name>
</gene>
<dbReference type="PRINTS" id="PR00081">
    <property type="entry name" value="GDHRDH"/>
</dbReference>
<dbReference type="Pfam" id="PF00106">
    <property type="entry name" value="adh_short"/>
    <property type="match status" value="1"/>
</dbReference>
<protein>
    <recommendedName>
        <fullName evidence="3">Oxidoreductase</fullName>
    </recommendedName>
</protein>
<accession>A0A9P3CUX7</accession>
<dbReference type="InterPro" id="IPR036291">
    <property type="entry name" value="NAD(P)-bd_dom_sf"/>
</dbReference>
<dbReference type="PANTHER" id="PTHR43431">
    <property type="entry name" value="OXIDOREDUCTASE, SHORT CHAIN DEHYDROGENASE/REDUCTASE FAMILY (AFU_ORTHOLOGUE AFUA_5G14000)"/>
    <property type="match status" value="1"/>
</dbReference>
<keyword evidence="2" id="KW-1185">Reference proteome</keyword>
<dbReference type="InterPro" id="IPR002347">
    <property type="entry name" value="SDR_fam"/>
</dbReference>
<evidence type="ECO:0000313" key="2">
    <source>
        <dbReference type="Proteomes" id="UP000825890"/>
    </source>
</evidence>
<dbReference type="RefSeq" id="XP_044660667.1">
    <property type="nucleotide sequence ID" value="XM_044804732.1"/>
</dbReference>
<sequence length="246" mass="26414">MSTPIAIVAGVGPGTGAEVARRFSASYPVVLLARNSQNFEGIAKEINQSGGRAVGIIANVSDLESIKNAFSKIEQEFKGAPVAAAVFNASSRPLRAPILEIKLEDFEKAHGVAGKGAFLFAQNVLPGLVKHAEDKFAKYPPTLIFTGATASIKANAQMGAFASAKFAMRALSMSIAREYGPKGVHTAHVIVDGVIDTEFTKKWTKDMSAEATIAPDSIAESYWSLHTQSKRCFTNEIDIRPMLEKW</sequence>
<dbReference type="PANTHER" id="PTHR43431:SF7">
    <property type="entry name" value="OXIDOREDUCTASE, SHORT CHAIN DEHYDROGENASE_REDUCTASE FAMILY (AFU_ORTHOLOGUE AFUA_5G14000)"/>
    <property type="match status" value="1"/>
</dbReference>